<accession>A0AAD7MBP9</accession>
<comment type="caution">
    <text evidence="2">The sequence shown here is derived from an EMBL/GenBank/DDBJ whole genome shotgun (WGS) entry which is preliminary data.</text>
</comment>
<evidence type="ECO:0000313" key="3">
    <source>
        <dbReference type="Proteomes" id="UP001221757"/>
    </source>
</evidence>
<organism evidence="2 3">
    <name type="scientific">Mycena rosella</name>
    <name type="common">Pink bonnet</name>
    <name type="synonym">Agaricus rosellus</name>
    <dbReference type="NCBI Taxonomy" id="1033263"/>
    <lineage>
        <taxon>Eukaryota</taxon>
        <taxon>Fungi</taxon>
        <taxon>Dikarya</taxon>
        <taxon>Basidiomycota</taxon>
        <taxon>Agaricomycotina</taxon>
        <taxon>Agaricomycetes</taxon>
        <taxon>Agaricomycetidae</taxon>
        <taxon>Agaricales</taxon>
        <taxon>Marasmiineae</taxon>
        <taxon>Mycenaceae</taxon>
        <taxon>Mycena</taxon>
    </lineage>
</organism>
<evidence type="ECO:0000313" key="2">
    <source>
        <dbReference type="EMBL" id="KAJ7709055.1"/>
    </source>
</evidence>
<protein>
    <submittedName>
        <fullName evidence="2">Uncharacterized protein</fullName>
    </submittedName>
</protein>
<evidence type="ECO:0000256" key="1">
    <source>
        <dbReference type="SAM" id="MobiDB-lite"/>
    </source>
</evidence>
<gene>
    <name evidence="2" type="ORF">B0H17DRAFT_1124822</name>
</gene>
<sequence length="358" mass="39106">MLMSFKPGDEWGDCRIHLLHTPRRTQRNTPHKWNDRSSGQQGAAEESLSSSLSLTTCCSLGDGTQSTPTYVSPGLEGETEVIAKCSAILQEFRDKKITKVATCTKIMQSIPTAFVEGGAGERAVQSYIEILDQTKKELTEAAKHGSGGGGAGGVRPSRSPSLHGGDGGRRPSCSPSPDERRRGKSPQGGDDSGSKLHHRAYSLAWVNSTFYISFPESGWSAIIKGQAVDLNKVISSQFSVSHEWRHVESIDDGVQLLFGSSTTTKTISTHSEWITAWTKAADTTVFVFPHCRHELDSCGEGIHDQIILLNRRLHNEAAGRRDLEFSSCSQFDQWEHLYLNNNSAAFLESKQKAKGLSG</sequence>
<dbReference type="AlphaFoldDB" id="A0AAD7MBP9"/>
<feature type="region of interest" description="Disordered" evidence="1">
    <location>
        <begin position="23"/>
        <end position="45"/>
    </location>
</feature>
<reference evidence="2" key="1">
    <citation type="submission" date="2023-03" db="EMBL/GenBank/DDBJ databases">
        <title>Massive genome expansion in bonnet fungi (Mycena s.s.) driven by repeated elements and novel gene families across ecological guilds.</title>
        <authorList>
            <consortium name="Lawrence Berkeley National Laboratory"/>
            <person name="Harder C.B."/>
            <person name="Miyauchi S."/>
            <person name="Viragh M."/>
            <person name="Kuo A."/>
            <person name="Thoen E."/>
            <person name="Andreopoulos B."/>
            <person name="Lu D."/>
            <person name="Skrede I."/>
            <person name="Drula E."/>
            <person name="Henrissat B."/>
            <person name="Morin E."/>
            <person name="Kohler A."/>
            <person name="Barry K."/>
            <person name="LaButti K."/>
            <person name="Morin E."/>
            <person name="Salamov A."/>
            <person name="Lipzen A."/>
            <person name="Mereny Z."/>
            <person name="Hegedus B."/>
            <person name="Baldrian P."/>
            <person name="Stursova M."/>
            <person name="Weitz H."/>
            <person name="Taylor A."/>
            <person name="Grigoriev I.V."/>
            <person name="Nagy L.G."/>
            <person name="Martin F."/>
            <person name="Kauserud H."/>
        </authorList>
    </citation>
    <scope>NUCLEOTIDE SEQUENCE</scope>
    <source>
        <strain evidence="2">CBHHK067</strain>
    </source>
</reference>
<keyword evidence="3" id="KW-1185">Reference proteome</keyword>
<feature type="region of interest" description="Disordered" evidence="1">
    <location>
        <begin position="140"/>
        <end position="195"/>
    </location>
</feature>
<proteinExistence type="predicted"/>
<name>A0AAD7MBP9_MYCRO</name>
<dbReference type="EMBL" id="JARKIE010000003">
    <property type="protein sequence ID" value="KAJ7709055.1"/>
    <property type="molecule type" value="Genomic_DNA"/>
</dbReference>
<dbReference type="Proteomes" id="UP001221757">
    <property type="component" value="Unassembled WGS sequence"/>
</dbReference>